<dbReference type="EMBL" id="HG719204">
    <property type="protein sequence ID" value="CDJ57050.1"/>
    <property type="molecule type" value="Genomic_DNA"/>
</dbReference>
<feature type="domain" description="Exosome complex component N-terminal" evidence="4">
    <location>
        <begin position="25"/>
        <end position="62"/>
    </location>
</feature>
<evidence type="ECO:0000313" key="5">
    <source>
        <dbReference type="EMBL" id="CDJ57050.1"/>
    </source>
</evidence>
<dbReference type="Proteomes" id="UP000030763">
    <property type="component" value="Unassembled WGS sequence"/>
</dbReference>
<name>U6M5Y2_EIMMA</name>
<organism evidence="5 6">
    <name type="scientific">Eimeria maxima</name>
    <name type="common">Coccidian parasite</name>
    <dbReference type="NCBI Taxonomy" id="5804"/>
    <lineage>
        <taxon>Eukaryota</taxon>
        <taxon>Sar</taxon>
        <taxon>Alveolata</taxon>
        <taxon>Apicomplexa</taxon>
        <taxon>Conoidasida</taxon>
        <taxon>Coccidia</taxon>
        <taxon>Eucoccidiorida</taxon>
        <taxon>Eimeriorina</taxon>
        <taxon>Eimeriidae</taxon>
        <taxon>Eimeria</taxon>
    </lineage>
</organism>
<dbReference type="GO" id="GO:0005634">
    <property type="term" value="C:nucleus"/>
    <property type="evidence" value="ECO:0007669"/>
    <property type="project" value="UniProtKB-SubCell"/>
</dbReference>
<dbReference type="InterPro" id="IPR025721">
    <property type="entry name" value="Exosome_cplx_N_dom"/>
</dbReference>
<keyword evidence="5" id="KW-0269">Exonuclease</keyword>
<feature type="region of interest" description="Disordered" evidence="3">
    <location>
        <begin position="1"/>
        <end position="28"/>
    </location>
</feature>
<reference evidence="5" key="1">
    <citation type="submission" date="2013-10" db="EMBL/GenBank/DDBJ databases">
        <title>Genomic analysis of the causative agents of coccidiosis in chickens.</title>
        <authorList>
            <person name="Reid A.J."/>
            <person name="Blake D."/>
            <person name="Billington K."/>
            <person name="Browne H."/>
            <person name="Dunn M."/>
            <person name="Hung S."/>
            <person name="Kawahara F."/>
            <person name="Miranda-Saavedra D."/>
            <person name="Mourier T."/>
            <person name="Nagra H."/>
            <person name="Otto T.D."/>
            <person name="Rawlings N."/>
            <person name="Sanchez A."/>
            <person name="Sanders M."/>
            <person name="Subramaniam C."/>
            <person name="Tay Y."/>
            <person name="Dear P."/>
            <person name="Doerig C."/>
            <person name="Gruber A."/>
            <person name="Parkinson J."/>
            <person name="Shirley M."/>
            <person name="Wan K.L."/>
            <person name="Berriman M."/>
            <person name="Tomley F."/>
            <person name="Pain A."/>
        </authorList>
    </citation>
    <scope>NUCLEOTIDE SEQUENCE [LARGE SCALE GENOMIC DNA]</scope>
    <source>
        <strain evidence="5">Weybridge</strain>
    </source>
</reference>
<evidence type="ECO:0000259" key="4">
    <source>
        <dbReference type="Pfam" id="PF14382"/>
    </source>
</evidence>
<dbReference type="Pfam" id="PF14382">
    <property type="entry name" value="ECR1_N"/>
    <property type="match status" value="1"/>
</dbReference>
<dbReference type="Gene3D" id="2.40.50.100">
    <property type="match status" value="1"/>
</dbReference>
<dbReference type="VEuPathDB" id="ToxoDB:EMWEY_00028780"/>
<evidence type="ECO:0000256" key="3">
    <source>
        <dbReference type="SAM" id="MobiDB-lite"/>
    </source>
</evidence>
<reference evidence="5" key="2">
    <citation type="submission" date="2013-10" db="EMBL/GenBank/DDBJ databases">
        <authorList>
            <person name="Aslett M."/>
        </authorList>
    </citation>
    <scope>NUCLEOTIDE SEQUENCE [LARGE SCALE GENOMIC DNA]</scope>
    <source>
        <strain evidence="5">Weybridge</strain>
    </source>
</reference>
<dbReference type="GeneID" id="25336864"/>
<comment type="subcellular location">
    <subcellularLocation>
        <location evidence="1">Nucleus</location>
    </subcellularLocation>
</comment>
<evidence type="ECO:0000256" key="2">
    <source>
        <dbReference type="ARBA" id="ARBA00022835"/>
    </source>
</evidence>
<sequence length="103" mass="11295">MWVDEEKQQQQQQHRSSSSSNNSKVVLPGEPLHLGEGFLLGLNTYVENGVARSSVCGVVQTVNRLVYVRALKSRYEANVGDVVVGRVTDIANGKVICGLIFSY</sequence>
<keyword evidence="5" id="KW-0540">Nuclease</keyword>
<feature type="compositionally biased region" description="Low complexity" evidence="3">
    <location>
        <begin position="9"/>
        <end position="23"/>
    </location>
</feature>
<dbReference type="SUPFAM" id="SSF110324">
    <property type="entry name" value="Ribosomal L27 protein-like"/>
    <property type="match status" value="1"/>
</dbReference>
<keyword evidence="2" id="KW-0271">Exosome</keyword>
<keyword evidence="5" id="KW-0378">Hydrolase</keyword>
<dbReference type="OrthoDB" id="347103at2759"/>
<evidence type="ECO:0000313" key="6">
    <source>
        <dbReference type="Proteomes" id="UP000030763"/>
    </source>
</evidence>
<proteinExistence type="predicted"/>
<dbReference type="GO" id="GO:0000178">
    <property type="term" value="C:exosome (RNase complex)"/>
    <property type="evidence" value="ECO:0007669"/>
    <property type="project" value="UniProtKB-KW"/>
</dbReference>
<gene>
    <name evidence="5" type="ORF">EMWEY_00028780</name>
</gene>
<accession>U6M5Y2</accession>
<dbReference type="AlphaFoldDB" id="U6M5Y2"/>
<dbReference type="RefSeq" id="XP_013333700.1">
    <property type="nucleotide sequence ID" value="XM_013478246.1"/>
</dbReference>
<dbReference type="OMA" id="KRWSVDV"/>
<evidence type="ECO:0000256" key="1">
    <source>
        <dbReference type="ARBA" id="ARBA00004123"/>
    </source>
</evidence>
<dbReference type="GO" id="GO:0004527">
    <property type="term" value="F:exonuclease activity"/>
    <property type="evidence" value="ECO:0007669"/>
    <property type="project" value="UniProtKB-KW"/>
</dbReference>
<protein>
    <submittedName>
        <fullName evidence="5">Exosome complex exonuclease, putative</fullName>
    </submittedName>
</protein>
<keyword evidence="6" id="KW-1185">Reference proteome</keyword>